<evidence type="ECO:0000256" key="7">
    <source>
        <dbReference type="SAM" id="Phobius"/>
    </source>
</evidence>
<keyword evidence="11" id="KW-1185">Reference proteome</keyword>
<evidence type="ECO:0000256" key="4">
    <source>
        <dbReference type="ARBA" id="ARBA00022840"/>
    </source>
</evidence>
<dbReference type="Gene3D" id="1.20.1560.10">
    <property type="entry name" value="ABC transporter type 1, transmembrane domain"/>
    <property type="match status" value="1"/>
</dbReference>
<feature type="transmembrane region" description="Helical" evidence="7">
    <location>
        <begin position="223"/>
        <end position="240"/>
    </location>
</feature>
<keyword evidence="6 7" id="KW-0472">Membrane</keyword>
<feature type="transmembrane region" description="Helical" evidence="7">
    <location>
        <begin position="246"/>
        <end position="266"/>
    </location>
</feature>
<dbReference type="InterPro" id="IPR027417">
    <property type="entry name" value="P-loop_NTPase"/>
</dbReference>
<dbReference type="SMART" id="SM00382">
    <property type="entry name" value="AAA"/>
    <property type="match status" value="1"/>
</dbReference>
<evidence type="ECO:0000313" key="11">
    <source>
        <dbReference type="Proteomes" id="UP001299546"/>
    </source>
</evidence>
<dbReference type="InterPro" id="IPR003593">
    <property type="entry name" value="AAA+_ATPase"/>
</dbReference>
<dbReference type="InterPro" id="IPR039421">
    <property type="entry name" value="Type_1_exporter"/>
</dbReference>
<dbReference type="InterPro" id="IPR011527">
    <property type="entry name" value="ABC1_TM_dom"/>
</dbReference>
<dbReference type="Pfam" id="PF00005">
    <property type="entry name" value="ABC_tran"/>
    <property type="match status" value="1"/>
</dbReference>
<comment type="caution">
    <text evidence="10">The sequence shown here is derived from an EMBL/GenBank/DDBJ whole genome shotgun (WGS) entry which is preliminary data.</text>
</comment>
<sequence>MKRLLAYLKPHKWVMTGATLLVLLIIVVELYRPIIIGDAIDDNINGYYHPYQTASPSAPEAVKYRGQWLTKTRGALKNGEAYYQILLYQDEYYMAEELTAKECEQLSAGDNALSKTYVENGASKLTKNELKELRHYDFVGILKAAGLFLSLLLIGFVLNALDTWMLQKMGQKIVYQMREEVFTHIHSLSLNFFNNTPVGKLVTRVSNDTEAVNELFSTILVKLFKNIVKILGYAVIMLSIDVRMAGVSFLLLPLVTVLTFFFRFLSRKAYQLTRTKITEINTFLSEHISGMKLIQIFAREEVKYQEFKQKSWELYRANWREVMTFAIFRPSIYLVSVLAMVIVIGTGSLSVLGNTLSLGTLFVFITYISSFFEPIQELAEQFGTLQSSLASADKIFSILDVEPEIVSPVRPIDVSIKGRIEFRYVWFAYEKDDYILKDVSFVIEPGEKAAFVGATGAGKTSILNLIGRYFDIQKGEILIDGVDIRSIDTDVLRRAIGQVQQDVFIFTGDIKSNITLNNDAISIEEVKRAAQVVNADSFITQMPGGYNAPVTERGSTLSAGQRQLLSFARTLAYNPAILVLDEATANIDTETESLITSALEKLMEGRTTIMVAHRLSTIQHADKIMVMHKGRIEESGSHQQLLRQNGLYKKLYELQLVD</sequence>
<dbReference type="PROSITE" id="PS50929">
    <property type="entry name" value="ABC_TM1F"/>
    <property type="match status" value="1"/>
</dbReference>
<dbReference type="RefSeq" id="WP_066731402.1">
    <property type="nucleotide sequence ID" value="NZ_JAJCIQ010000010.1"/>
</dbReference>
<dbReference type="SUPFAM" id="SSF90123">
    <property type="entry name" value="ABC transporter transmembrane region"/>
    <property type="match status" value="1"/>
</dbReference>
<name>A0ABS8DIQ6_9FIRM</name>
<evidence type="ECO:0000313" key="10">
    <source>
        <dbReference type="EMBL" id="MCB7388321.1"/>
    </source>
</evidence>
<feature type="transmembrane region" description="Helical" evidence="7">
    <location>
        <begin position="12"/>
        <end position="31"/>
    </location>
</feature>
<dbReference type="InterPro" id="IPR003439">
    <property type="entry name" value="ABC_transporter-like_ATP-bd"/>
</dbReference>
<keyword evidence="2 7" id="KW-0812">Transmembrane</keyword>
<dbReference type="GO" id="GO:0005524">
    <property type="term" value="F:ATP binding"/>
    <property type="evidence" value="ECO:0007669"/>
    <property type="project" value="UniProtKB-KW"/>
</dbReference>
<feature type="transmembrane region" description="Helical" evidence="7">
    <location>
        <begin position="326"/>
        <end position="345"/>
    </location>
</feature>
<dbReference type="PROSITE" id="PS00211">
    <property type="entry name" value="ABC_TRANSPORTER_1"/>
    <property type="match status" value="1"/>
</dbReference>
<dbReference type="PANTHER" id="PTHR43394">
    <property type="entry name" value="ATP-DEPENDENT PERMEASE MDL1, MITOCHONDRIAL"/>
    <property type="match status" value="1"/>
</dbReference>
<dbReference type="InterPro" id="IPR036640">
    <property type="entry name" value="ABC1_TM_sf"/>
</dbReference>
<proteinExistence type="predicted"/>
<dbReference type="Pfam" id="PF00664">
    <property type="entry name" value="ABC_membrane"/>
    <property type="match status" value="1"/>
</dbReference>
<reference evidence="10 11" key="1">
    <citation type="submission" date="2021-10" db="EMBL/GenBank/DDBJ databases">
        <title>Collection of gut derived symbiotic bacterial strains cultured from healthy donors.</title>
        <authorList>
            <person name="Lin H."/>
            <person name="Littmann E."/>
            <person name="Kohout C."/>
            <person name="Pamer E.G."/>
        </authorList>
    </citation>
    <scope>NUCLEOTIDE SEQUENCE [LARGE SCALE GENOMIC DNA]</scope>
    <source>
        <strain evidence="10 11">DFI.1.165</strain>
    </source>
</reference>
<dbReference type="SUPFAM" id="SSF52540">
    <property type="entry name" value="P-loop containing nucleoside triphosphate hydrolases"/>
    <property type="match status" value="1"/>
</dbReference>
<dbReference type="InterPro" id="IPR017871">
    <property type="entry name" value="ABC_transporter-like_CS"/>
</dbReference>
<keyword evidence="3" id="KW-0547">Nucleotide-binding</keyword>
<dbReference type="Gene3D" id="3.40.50.300">
    <property type="entry name" value="P-loop containing nucleotide triphosphate hydrolases"/>
    <property type="match status" value="1"/>
</dbReference>
<dbReference type="EMBL" id="JAJCIS010000010">
    <property type="protein sequence ID" value="MCB7388321.1"/>
    <property type="molecule type" value="Genomic_DNA"/>
</dbReference>
<evidence type="ECO:0000256" key="5">
    <source>
        <dbReference type="ARBA" id="ARBA00022989"/>
    </source>
</evidence>
<dbReference type="CDD" id="cd18544">
    <property type="entry name" value="ABC_6TM_TmrA_like"/>
    <property type="match status" value="1"/>
</dbReference>
<feature type="transmembrane region" description="Helical" evidence="7">
    <location>
        <begin position="138"/>
        <end position="161"/>
    </location>
</feature>
<evidence type="ECO:0000256" key="6">
    <source>
        <dbReference type="ARBA" id="ARBA00023136"/>
    </source>
</evidence>
<feature type="domain" description="ABC transporter" evidence="8">
    <location>
        <begin position="420"/>
        <end position="654"/>
    </location>
</feature>
<evidence type="ECO:0000256" key="3">
    <source>
        <dbReference type="ARBA" id="ARBA00022741"/>
    </source>
</evidence>
<evidence type="ECO:0000259" key="8">
    <source>
        <dbReference type="PROSITE" id="PS50893"/>
    </source>
</evidence>
<protein>
    <submittedName>
        <fullName evidence="10">ABC transporter ATP-binding protein/permease</fullName>
    </submittedName>
</protein>
<accession>A0ABS8DIQ6</accession>
<dbReference type="CDD" id="cd03254">
    <property type="entry name" value="ABCC_Glucan_exporter_like"/>
    <property type="match status" value="1"/>
</dbReference>
<dbReference type="Proteomes" id="UP001299546">
    <property type="component" value="Unassembled WGS sequence"/>
</dbReference>
<feature type="domain" description="ABC transmembrane type-1" evidence="9">
    <location>
        <begin position="17"/>
        <end position="387"/>
    </location>
</feature>
<comment type="subcellular location">
    <subcellularLocation>
        <location evidence="1">Cell membrane</location>
        <topology evidence="1">Multi-pass membrane protein</topology>
    </subcellularLocation>
</comment>
<gene>
    <name evidence="10" type="ORF">LIZ65_13610</name>
</gene>
<dbReference type="PANTHER" id="PTHR43394:SF1">
    <property type="entry name" value="ATP-BINDING CASSETTE SUB-FAMILY B MEMBER 10, MITOCHONDRIAL"/>
    <property type="match status" value="1"/>
</dbReference>
<evidence type="ECO:0000256" key="2">
    <source>
        <dbReference type="ARBA" id="ARBA00022692"/>
    </source>
</evidence>
<evidence type="ECO:0000256" key="1">
    <source>
        <dbReference type="ARBA" id="ARBA00004651"/>
    </source>
</evidence>
<keyword evidence="5 7" id="KW-1133">Transmembrane helix</keyword>
<evidence type="ECO:0000259" key="9">
    <source>
        <dbReference type="PROSITE" id="PS50929"/>
    </source>
</evidence>
<keyword evidence="4 10" id="KW-0067">ATP-binding</keyword>
<dbReference type="PROSITE" id="PS50893">
    <property type="entry name" value="ABC_TRANSPORTER_2"/>
    <property type="match status" value="1"/>
</dbReference>
<organism evidence="10 11">
    <name type="scientific">Bariatricus massiliensis</name>
    <dbReference type="NCBI Taxonomy" id="1745713"/>
    <lineage>
        <taxon>Bacteria</taxon>
        <taxon>Bacillati</taxon>
        <taxon>Bacillota</taxon>
        <taxon>Clostridia</taxon>
        <taxon>Lachnospirales</taxon>
        <taxon>Lachnospiraceae</taxon>
        <taxon>Bariatricus</taxon>
    </lineage>
</organism>